<evidence type="ECO:0000313" key="1">
    <source>
        <dbReference type="EMBL" id="EDS92039.1"/>
    </source>
</evidence>
<gene>
    <name evidence="1" type="ORF">ESCAB7627_2405</name>
</gene>
<proteinExistence type="predicted"/>
<evidence type="ECO:0000313" key="2">
    <source>
        <dbReference type="Proteomes" id="UP000003042"/>
    </source>
</evidence>
<comment type="caution">
    <text evidence="1">The sequence shown here is derived from an EMBL/GenBank/DDBJ whole genome shotgun (WGS) entry which is preliminary data.</text>
</comment>
<organism evidence="1 2">
    <name type="scientific">Escherichia albertii (strain TW07627)</name>
    <dbReference type="NCBI Taxonomy" id="502347"/>
    <lineage>
        <taxon>Bacteria</taxon>
        <taxon>Pseudomonadati</taxon>
        <taxon>Pseudomonadota</taxon>
        <taxon>Gammaproteobacteria</taxon>
        <taxon>Enterobacterales</taxon>
        <taxon>Enterobacteriaceae</taxon>
        <taxon>Escherichia</taxon>
    </lineage>
</organism>
<name>A0ABC9NP81_ESCAT</name>
<sequence>MAAFFTGVLINVILLDMKRSHLVCSFACRNGKMAMYAAAKRFFA</sequence>
<reference evidence="1 2" key="1">
    <citation type="submission" date="2008-02" db="EMBL/GenBank/DDBJ databases">
        <title>Annotation of Escherichia albertii TW07627.</title>
        <authorList>
            <person name="Sutton G."/>
            <person name="Whittam T.S."/>
            <person name="Sebastian Y."/>
        </authorList>
    </citation>
    <scope>NUCLEOTIDE SEQUENCE [LARGE SCALE GENOMIC DNA]</scope>
    <source>
        <strain evidence="1 2">TW07627</strain>
    </source>
</reference>
<protein>
    <submittedName>
        <fullName evidence="1">Uncharacterized protein</fullName>
    </submittedName>
</protein>
<dbReference type="Proteomes" id="UP000003042">
    <property type="component" value="Unassembled WGS sequence"/>
</dbReference>
<dbReference type="AlphaFoldDB" id="A0ABC9NP81"/>
<accession>A0ABC9NP81</accession>
<dbReference type="EMBL" id="ABKX01000005">
    <property type="protein sequence ID" value="EDS92039.1"/>
    <property type="molecule type" value="Genomic_DNA"/>
</dbReference>